<evidence type="ECO:0000313" key="1">
    <source>
        <dbReference type="EMBL" id="XBH05728.1"/>
    </source>
</evidence>
<organism evidence="1">
    <name type="scientific">Singulisphaera sp. Ch08</name>
    <dbReference type="NCBI Taxonomy" id="3120278"/>
    <lineage>
        <taxon>Bacteria</taxon>
        <taxon>Pseudomonadati</taxon>
        <taxon>Planctomycetota</taxon>
        <taxon>Planctomycetia</taxon>
        <taxon>Isosphaerales</taxon>
        <taxon>Isosphaeraceae</taxon>
        <taxon>Singulisphaera</taxon>
    </lineage>
</organism>
<dbReference type="RefSeq" id="WP_406698577.1">
    <property type="nucleotide sequence ID" value="NZ_CP155447.1"/>
</dbReference>
<name>A0AAU7CL37_9BACT</name>
<gene>
    <name evidence="1" type="ORF">V5E97_06805</name>
</gene>
<accession>A0AAU7CL37</accession>
<protein>
    <submittedName>
        <fullName evidence="1">Uncharacterized protein</fullName>
    </submittedName>
</protein>
<proteinExistence type="predicted"/>
<dbReference type="EMBL" id="CP155447">
    <property type="protein sequence ID" value="XBH05728.1"/>
    <property type="molecule type" value="Genomic_DNA"/>
</dbReference>
<dbReference type="AlphaFoldDB" id="A0AAU7CL37"/>
<reference evidence="1" key="1">
    <citation type="submission" date="2024-05" db="EMBL/GenBank/DDBJ databases">
        <title>Planctomycetes of the genus Singulisphaera possess chitinolytic capabilities.</title>
        <authorList>
            <person name="Ivanova A."/>
        </authorList>
    </citation>
    <scope>NUCLEOTIDE SEQUENCE</scope>
    <source>
        <strain evidence="1">Ch08T</strain>
    </source>
</reference>
<sequence>MKEVVLGLSLMLAVGFAAGYFAGKYDGMNKGQREERLAITRHGFGRYVFDEETGNADFEYGLANGWVTYRTK</sequence>